<sequence>MANVNDTSTSTANDLQPRGTPERTRSVLECVVLWILEENLPTPVAESDEFRTLLSILSSSPRQYRMDNDIRRVRRALDGRQCTGCHRATTSDQSVHTHLLQVFFRLSTIINFPSRHIPMKT</sequence>
<reference evidence="2 3" key="1">
    <citation type="submission" date="2019-02" db="EMBL/GenBank/DDBJ databases">
        <title>Genome sequencing of the rare red list fungi Dentipellis fragilis.</title>
        <authorList>
            <person name="Buettner E."/>
            <person name="Kellner H."/>
        </authorList>
    </citation>
    <scope>NUCLEOTIDE SEQUENCE [LARGE SCALE GENOMIC DNA]</scope>
    <source>
        <strain evidence="2 3">DSM 105465</strain>
    </source>
</reference>
<protein>
    <submittedName>
        <fullName evidence="2">Uncharacterized protein</fullName>
    </submittedName>
</protein>
<gene>
    <name evidence="2" type="ORF">EVG20_g2396</name>
</gene>
<dbReference type="EMBL" id="SEOQ01000092">
    <property type="protein sequence ID" value="TFY70623.1"/>
    <property type="molecule type" value="Genomic_DNA"/>
</dbReference>
<evidence type="ECO:0000256" key="1">
    <source>
        <dbReference type="SAM" id="MobiDB-lite"/>
    </source>
</evidence>
<feature type="region of interest" description="Disordered" evidence="1">
    <location>
        <begin position="1"/>
        <end position="21"/>
    </location>
</feature>
<name>A0A4Y9Z9X1_9AGAM</name>
<dbReference type="AlphaFoldDB" id="A0A4Y9Z9X1"/>
<accession>A0A4Y9Z9X1</accession>
<keyword evidence="3" id="KW-1185">Reference proteome</keyword>
<evidence type="ECO:0000313" key="2">
    <source>
        <dbReference type="EMBL" id="TFY70623.1"/>
    </source>
</evidence>
<proteinExistence type="predicted"/>
<feature type="compositionally biased region" description="Polar residues" evidence="1">
    <location>
        <begin position="1"/>
        <end position="14"/>
    </location>
</feature>
<organism evidence="2 3">
    <name type="scientific">Dentipellis fragilis</name>
    <dbReference type="NCBI Taxonomy" id="205917"/>
    <lineage>
        <taxon>Eukaryota</taxon>
        <taxon>Fungi</taxon>
        <taxon>Dikarya</taxon>
        <taxon>Basidiomycota</taxon>
        <taxon>Agaricomycotina</taxon>
        <taxon>Agaricomycetes</taxon>
        <taxon>Russulales</taxon>
        <taxon>Hericiaceae</taxon>
        <taxon>Dentipellis</taxon>
    </lineage>
</organism>
<comment type="caution">
    <text evidence="2">The sequence shown here is derived from an EMBL/GenBank/DDBJ whole genome shotgun (WGS) entry which is preliminary data.</text>
</comment>
<evidence type="ECO:0000313" key="3">
    <source>
        <dbReference type="Proteomes" id="UP000298327"/>
    </source>
</evidence>
<dbReference type="Proteomes" id="UP000298327">
    <property type="component" value="Unassembled WGS sequence"/>
</dbReference>